<dbReference type="NCBIfam" id="TIGR00135">
    <property type="entry name" value="gatC"/>
    <property type="match status" value="1"/>
</dbReference>
<comment type="subunit">
    <text evidence="1">Heterotrimer of A, B and C subunits.</text>
</comment>
<keyword evidence="1" id="KW-0648">Protein biosynthesis</keyword>
<comment type="similarity">
    <text evidence="1">Belongs to the GatC family.</text>
</comment>
<organism evidence="2 3">
    <name type="scientific">Candidatus Dojkabacteria bacterium HGW-Dojkabacteria-1</name>
    <dbReference type="NCBI Taxonomy" id="2013761"/>
    <lineage>
        <taxon>Bacteria</taxon>
        <taxon>Candidatus Dojkabacteria</taxon>
    </lineage>
</organism>
<comment type="catalytic activity">
    <reaction evidence="1">
        <text>L-glutamyl-tRNA(Gln) + L-glutamine + ATP + H2O = L-glutaminyl-tRNA(Gln) + L-glutamate + ADP + phosphate + H(+)</text>
        <dbReference type="Rhea" id="RHEA:17521"/>
        <dbReference type="Rhea" id="RHEA-COMP:9681"/>
        <dbReference type="Rhea" id="RHEA-COMP:9684"/>
        <dbReference type="ChEBI" id="CHEBI:15377"/>
        <dbReference type="ChEBI" id="CHEBI:15378"/>
        <dbReference type="ChEBI" id="CHEBI:29985"/>
        <dbReference type="ChEBI" id="CHEBI:30616"/>
        <dbReference type="ChEBI" id="CHEBI:43474"/>
        <dbReference type="ChEBI" id="CHEBI:58359"/>
        <dbReference type="ChEBI" id="CHEBI:78520"/>
        <dbReference type="ChEBI" id="CHEBI:78521"/>
        <dbReference type="ChEBI" id="CHEBI:456216"/>
    </reaction>
</comment>
<dbReference type="HAMAP" id="MF_00122">
    <property type="entry name" value="GatC"/>
    <property type="match status" value="1"/>
</dbReference>
<name>A0A2N2F3I0_9BACT</name>
<comment type="function">
    <text evidence="1">Allows the formation of correctly charged Asn-tRNA(Asn) or Gln-tRNA(Gln) through the transamidation of misacylated Asp-tRNA(Asn) or Glu-tRNA(Gln) in organisms which lack either or both of asparaginyl-tRNA or glutaminyl-tRNA synthetases. The reaction takes place in the presence of glutamine and ATP through an activated phospho-Asp-tRNA(Asn) or phospho-Glu-tRNA(Gln).</text>
</comment>
<keyword evidence="1" id="KW-0067">ATP-binding</keyword>
<dbReference type="PANTHER" id="PTHR15004:SF0">
    <property type="entry name" value="GLUTAMYL-TRNA(GLN) AMIDOTRANSFERASE SUBUNIT C, MITOCHONDRIAL"/>
    <property type="match status" value="1"/>
</dbReference>
<dbReference type="GO" id="GO:0006450">
    <property type="term" value="P:regulation of translational fidelity"/>
    <property type="evidence" value="ECO:0007669"/>
    <property type="project" value="InterPro"/>
</dbReference>
<dbReference type="InterPro" id="IPR036113">
    <property type="entry name" value="Asp/Glu-ADT_sf_sub_c"/>
</dbReference>
<protein>
    <recommendedName>
        <fullName evidence="1">Aspartyl/glutamyl-tRNA(Asn/Gln) amidotransferase subunit C</fullName>
        <shortName evidence="1">Asp/Glu-ADT subunit C</shortName>
        <ecNumber evidence="1">6.3.5.-</ecNumber>
    </recommendedName>
</protein>
<dbReference type="AlphaFoldDB" id="A0A2N2F3I0"/>
<dbReference type="InterPro" id="IPR003837">
    <property type="entry name" value="GatC"/>
</dbReference>
<dbReference type="GO" id="GO:0050567">
    <property type="term" value="F:glutaminyl-tRNA synthase (glutamine-hydrolyzing) activity"/>
    <property type="evidence" value="ECO:0007669"/>
    <property type="project" value="UniProtKB-UniRule"/>
</dbReference>
<dbReference type="GO" id="GO:0050566">
    <property type="term" value="F:asparaginyl-tRNA synthase (glutamine-hydrolyzing) activity"/>
    <property type="evidence" value="ECO:0007669"/>
    <property type="project" value="RHEA"/>
</dbReference>
<gene>
    <name evidence="1" type="primary">gatC</name>
    <name evidence="2" type="ORF">CVU76_01930</name>
</gene>
<evidence type="ECO:0000313" key="3">
    <source>
        <dbReference type="Proteomes" id="UP000233417"/>
    </source>
</evidence>
<evidence type="ECO:0000313" key="2">
    <source>
        <dbReference type="EMBL" id="PKN02771.1"/>
    </source>
</evidence>
<dbReference type="SUPFAM" id="SSF141000">
    <property type="entry name" value="Glu-tRNAGln amidotransferase C subunit"/>
    <property type="match status" value="1"/>
</dbReference>
<dbReference type="Pfam" id="PF02686">
    <property type="entry name" value="GatC"/>
    <property type="match status" value="1"/>
</dbReference>
<comment type="caution">
    <text evidence="2">The sequence shown here is derived from an EMBL/GenBank/DDBJ whole genome shotgun (WGS) entry which is preliminary data.</text>
</comment>
<sequence length="98" mass="11244">MDKKTLKHISELSRIKLSDEELEKFTPQMQTILESANQLQEVDTSNVQPMKKHLPFDDLRDDIVEESLTQKDVLSNAKYTEKGCVKVYGKIFGAIEES</sequence>
<accession>A0A2N2F3I0</accession>
<dbReference type="Proteomes" id="UP000233417">
    <property type="component" value="Unassembled WGS sequence"/>
</dbReference>
<dbReference type="Gene3D" id="1.10.20.60">
    <property type="entry name" value="Glu-tRNAGln amidotransferase C subunit, N-terminal domain"/>
    <property type="match status" value="1"/>
</dbReference>
<keyword evidence="1" id="KW-0436">Ligase</keyword>
<proteinExistence type="inferred from homology"/>
<keyword evidence="2" id="KW-0808">Transferase</keyword>
<dbReference type="PANTHER" id="PTHR15004">
    <property type="entry name" value="GLUTAMYL-TRNA(GLN) AMIDOTRANSFERASE SUBUNIT C, MITOCHONDRIAL"/>
    <property type="match status" value="1"/>
</dbReference>
<dbReference type="EMBL" id="PHAO01000001">
    <property type="protein sequence ID" value="PKN02771.1"/>
    <property type="molecule type" value="Genomic_DNA"/>
</dbReference>
<dbReference type="GO" id="GO:0070681">
    <property type="term" value="P:glutaminyl-tRNAGln biosynthesis via transamidation"/>
    <property type="evidence" value="ECO:0007669"/>
    <property type="project" value="TreeGrafter"/>
</dbReference>
<comment type="catalytic activity">
    <reaction evidence="1">
        <text>L-aspartyl-tRNA(Asn) + L-glutamine + ATP + H2O = L-asparaginyl-tRNA(Asn) + L-glutamate + ADP + phosphate + 2 H(+)</text>
        <dbReference type="Rhea" id="RHEA:14513"/>
        <dbReference type="Rhea" id="RHEA-COMP:9674"/>
        <dbReference type="Rhea" id="RHEA-COMP:9677"/>
        <dbReference type="ChEBI" id="CHEBI:15377"/>
        <dbReference type="ChEBI" id="CHEBI:15378"/>
        <dbReference type="ChEBI" id="CHEBI:29985"/>
        <dbReference type="ChEBI" id="CHEBI:30616"/>
        <dbReference type="ChEBI" id="CHEBI:43474"/>
        <dbReference type="ChEBI" id="CHEBI:58359"/>
        <dbReference type="ChEBI" id="CHEBI:78515"/>
        <dbReference type="ChEBI" id="CHEBI:78516"/>
        <dbReference type="ChEBI" id="CHEBI:456216"/>
    </reaction>
</comment>
<keyword evidence="1" id="KW-0547">Nucleotide-binding</keyword>
<dbReference type="GO" id="GO:0016740">
    <property type="term" value="F:transferase activity"/>
    <property type="evidence" value="ECO:0007669"/>
    <property type="project" value="UniProtKB-KW"/>
</dbReference>
<evidence type="ECO:0000256" key="1">
    <source>
        <dbReference type="HAMAP-Rule" id="MF_00122"/>
    </source>
</evidence>
<dbReference type="EC" id="6.3.5.-" evidence="1"/>
<dbReference type="GO" id="GO:0005524">
    <property type="term" value="F:ATP binding"/>
    <property type="evidence" value="ECO:0007669"/>
    <property type="project" value="UniProtKB-KW"/>
</dbReference>
<dbReference type="GO" id="GO:0006412">
    <property type="term" value="P:translation"/>
    <property type="evidence" value="ECO:0007669"/>
    <property type="project" value="UniProtKB-UniRule"/>
</dbReference>
<reference evidence="2 3" key="1">
    <citation type="journal article" date="2017" name="ISME J.">
        <title>Potential for microbial H2 and metal transformations associated with novel bacteria and archaea in deep terrestrial subsurface sediments.</title>
        <authorList>
            <person name="Hernsdorf A.W."/>
            <person name="Amano Y."/>
            <person name="Miyakawa K."/>
            <person name="Ise K."/>
            <person name="Suzuki Y."/>
            <person name="Anantharaman K."/>
            <person name="Probst A."/>
            <person name="Burstein D."/>
            <person name="Thomas B.C."/>
            <person name="Banfield J.F."/>
        </authorList>
    </citation>
    <scope>NUCLEOTIDE SEQUENCE [LARGE SCALE GENOMIC DNA]</scope>
    <source>
        <strain evidence="2">HGW-Dojkabacteria-1</strain>
    </source>
</reference>